<dbReference type="EMBL" id="KV440975">
    <property type="protein sequence ID" value="OAD76785.1"/>
    <property type="molecule type" value="Genomic_DNA"/>
</dbReference>
<evidence type="ECO:0000256" key="10">
    <source>
        <dbReference type="ARBA" id="ARBA00051680"/>
    </source>
</evidence>
<evidence type="ECO:0000256" key="11">
    <source>
        <dbReference type="PROSITE-ProRule" id="PRU10141"/>
    </source>
</evidence>
<dbReference type="Gene3D" id="3.30.10.30">
    <property type="entry name" value="DYRK"/>
    <property type="match status" value="1"/>
</dbReference>
<dbReference type="Pfam" id="PF00069">
    <property type="entry name" value="Pkinase"/>
    <property type="match status" value="1"/>
</dbReference>
<evidence type="ECO:0000256" key="4">
    <source>
        <dbReference type="ARBA" id="ARBA00022679"/>
    </source>
</evidence>
<dbReference type="OrthoDB" id="9332038at2759"/>
<dbReference type="PROSITE" id="PS00108">
    <property type="entry name" value="PROTEIN_KINASE_ST"/>
    <property type="match status" value="1"/>
</dbReference>
<dbReference type="InterPro" id="IPR011009">
    <property type="entry name" value="Kinase-like_dom_sf"/>
</dbReference>
<evidence type="ECO:0000256" key="7">
    <source>
        <dbReference type="ARBA" id="ARBA00022840"/>
    </source>
</evidence>
<reference evidence="16" key="1">
    <citation type="submission" date="2015-06" db="EMBL/GenBank/DDBJ databases">
        <title>Expansion of signal transduction pathways in fungi by whole-genome duplication.</title>
        <authorList>
            <consortium name="DOE Joint Genome Institute"/>
            <person name="Corrochano L.M."/>
            <person name="Kuo A."/>
            <person name="Marcet-Houben M."/>
            <person name="Polaino S."/>
            <person name="Salamov A."/>
            <person name="Villalobos J.M."/>
            <person name="Alvarez M.I."/>
            <person name="Avalos J."/>
            <person name="Benito E.P."/>
            <person name="Benoit I."/>
            <person name="Burger G."/>
            <person name="Camino L.P."/>
            <person name="Canovas D."/>
            <person name="Cerda-Olmedo E."/>
            <person name="Cheng J.-F."/>
            <person name="Dominguez A."/>
            <person name="Elias M."/>
            <person name="Eslava A.P."/>
            <person name="Glaser F."/>
            <person name="Grimwood J."/>
            <person name="Gutierrez G."/>
            <person name="Heitman J."/>
            <person name="Henrissat B."/>
            <person name="Iturriaga E.A."/>
            <person name="Lang B.F."/>
            <person name="Lavin J.L."/>
            <person name="Lee S."/>
            <person name="Li W."/>
            <person name="Lindquist E."/>
            <person name="Lopez-Garcia S."/>
            <person name="Luque E.M."/>
            <person name="Marcos A.T."/>
            <person name="Martin J."/>
            <person name="McCluskey K."/>
            <person name="Medina H.R."/>
            <person name="Miralles-Duran A."/>
            <person name="Miyazaki A."/>
            <person name="Munoz-Torres E."/>
            <person name="Oguiza J.A."/>
            <person name="Ohm R."/>
            <person name="Olmedo M."/>
            <person name="Orejas M."/>
            <person name="Ortiz-Castellanos L."/>
            <person name="Pisabarro A.G."/>
            <person name="Rodriguez-Romero J."/>
            <person name="Ruiz-Herrera J."/>
            <person name="Ruiz-Vazquez R."/>
            <person name="Sanz C."/>
            <person name="Schackwitz W."/>
            <person name="Schmutz J."/>
            <person name="Shahriari M."/>
            <person name="Shelest E."/>
            <person name="Silva-Franco F."/>
            <person name="Soanes D."/>
            <person name="Syed K."/>
            <person name="Tagua V.G."/>
            <person name="Talbot N.J."/>
            <person name="Thon M."/>
            <person name="De vries R.P."/>
            <person name="Wiebenga A."/>
            <person name="Yadav J.S."/>
            <person name="Braun E.L."/>
            <person name="Baker S."/>
            <person name="Garre V."/>
            <person name="Horwitz B."/>
            <person name="Torres-Martinez S."/>
            <person name="Idnurm A."/>
            <person name="Herrera-Estrella A."/>
            <person name="Gabaldon T."/>
            <person name="Grigoriev I.V."/>
        </authorList>
    </citation>
    <scope>NUCLEOTIDE SEQUENCE [LARGE SCALE GENOMIC DNA]</scope>
    <source>
        <strain evidence="16">NRRL 1555(-)</strain>
    </source>
</reference>
<dbReference type="SUPFAM" id="SSF56112">
    <property type="entry name" value="Protein kinase-like (PK-like)"/>
    <property type="match status" value="1"/>
</dbReference>
<feature type="region of interest" description="Disordered" evidence="13">
    <location>
        <begin position="346"/>
        <end position="371"/>
    </location>
</feature>
<feature type="non-terminal residue" evidence="15">
    <location>
        <position position="1"/>
    </location>
</feature>
<evidence type="ECO:0000256" key="2">
    <source>
        <dbReference type="ARBA" id="ARBA00013203"/>
    </source>
</evidence>
<dbReference type="VEuPathDB" id="FungiDB:PHYBLDRAFT_19019"/>
<evidence type="ECO:0000313" key="16">
    <source>
        <dbReference type="Proteomes" id="UP000077315"/>
    </source>
</evidence>
<dbReference type="CDD" id="cd14210">
    <property type="entry name" value="PKc_DYRK"/>
    <property type="match status" value="1"/>
</dbReference>
<keyword evidence="7 11" id="KW-0067">ATP-binding</keyword>
<comment type="catalytic activity">
    <reaction evidence="9">
        <text>L-threonyl-[protein] + ATP = O-phospho-L-threonyl-[protein] + ADP + H(+)</text>
        <dbReference type="Rhea" id="RHEA:46608"/>
        <dbReference type="Rhea" id="RHEA-COMP:11060"/>
        <dbReference type="Rhea" id="RHEA-COMP:11605"/>
        <dbReference type="ChEBI" id="CHEBI:15378"/>
        <dbReference type="ChEBI" id="CHEBI:30013"/>
        <dbReference type="ChEBI" id="CHEBI:30616"/>
        <dbReference type="ChEBI" id="CHEBI:61977"/>
        <dbReference type="ChEBI" id="CHEBI:456216"/>
        <dbReference type="EC" id="2.7.12.1"/>
    </reaction>
</comment>
<dbReference type="InParanoid" id="A0A162XW78"/>
<evidence type="ECO:0000256" key="6">
    <source>
        <dbReference type="ARBA" id="ARBA00022777"/>
    </source>
</evidence>
<dbReference type="GO" id="GO:0004674">
    <property type="term" value="F:protein serine/threonine kinase activity"/>
    <property type="evidence" value="ECO:0007669"/>
    <property type="project" value="UniProtKB-KW"/>
</dbReference>
<name>A0A162XW78_PHYB8</name>
<evidence type="ECO:0000256" key="1">
    <source>
        <dbReference type="ARBA" id="ARBA00008867"/>
    </source>
</evidence>
<accession>A0A162XW78</accession>
<dbReference type="InterPro" id="IPR042521">
    <property type="entry name" value="DYRK"/>
</dbReference>
<evidence type="ECO:0000313" key="15">
    <source>
        <dbReference type="EMBL" id="OAD76785.1"/>
    </source>
</evidence>
<dbReference type="RefSeq" id="XP_018294825.1">
    <property type="nucleotide sequence ID" value="XM_018439697.1"/>
</dbReference>
<sequence>SLSPFEHKEILEYSQVYFVGAHAEKRRASPGQAYSNFGYDDGRGEYHIVEKDHLGYRYEAIGGLGRGSFGQVVKCFDHKTGQTVAIKIIRNMPQYHTQALVEIKTLEELVRWDPEDEHNMVRMLNHFYFRNHLCIAFECLSFNLYDFLKSSQFQGFSIGLIRRFGIQILNCLALLKKHKLIHCDLKPENIILKCPTKSTIKVIDFGSSCLESEKVFTYIQSRFYRSPEVMLGLPYSSAIDMWSIGCILAELFTGKPLFPGENEQDQLACIMEIQGVPDKRLVEASTRRKTLFDSYGNPRIFPNSKGLKRKPGSRKLAVALKSTDEDFVDFIDSCLQWDPVHRLSPTEAMKHPWIRKPSSSSRSREQKTKNK</sequence>
<feature type="domain" description="Protein kinase" evidence="14">
    <location>
        <begin position="58"/>
        <end position="354"/>
    </location>
</feature>
<dbReference type="GO" id="GO:0004712">
    <property type="term" value="F:protein serine/threonine/tyrosine kinase activity"/>
    <property type="evidence" value="ECO:0007669"/>
    <property type="project" value="UniProtKB-EC"/>
</dbReference>
<dbReference type="PROSITE" id="PS50011">
    <property type="entry name" value="PROTEIN_KINASE_DOM"/>
    <property type="match status" value="1"/>
</dbReference>
<dbReference type="InterPro" id="IPR017441">
    <property type="entry name" value="Protein_kinase_ATP_BS"/>
</dbReference>
<comment type="similarity">
    <text evidence="1">Belongs to the protein kinase superfamily. CMGC Ser/Thr protein kinase family. MNB/DYRK subfamily.</text>
</comment>
<keyword evidence="4" id="KW-0808">Transferase</keyword>
<dbReference type="InterPro" id="IPR050494">
    <property type="entry name" value="Ser_Thr_dual-spec_kinase"/>
</dbReference>
<dbReference type="Proteomes" id="UP000077315">
    <property type="component" value="Unassembled WGS sequence"/>
</dbReference>
<evidence type="ECO:0000256" key="13">
    <source>
        <dbReference type="SAM" id="MobiDB-lite"/>
    </source>
</evidence>
<feature type="binding site" evidence="11">
    <location>
        <position position="87"/>
    </location>
    <ligand>
        <name>ATP</name>
        <dbReference type="ChEBI" id="CHEBI:30616"/>
    </ligand>
</feature>
<dbReference type="EC" id="2.7.12.1" evidence="2"/>
<dbReference type="STRING" id="763407.A0A162XW78"/>
<evidence type="ECO:0000256" key="5">
    <source>
        <dbReference type="ARBA" id="ARBA00022741"/>
    </source>
</evidence>
<dbReference type="InterPro" id="IPR000719">
    <property type="entry name" value="Prot_kinase_dom"/>
</dbReference>
<evidence type="ECO:0000256" key="12">
    <source>
        <dbReference type="RuleBase" id="RU000304"/>
    </source>
</evidence>
<keyword evidence="5 11" id="KW-0547">Nucleotide-binding</keyword>
<dbReference type="GeneID" id="29000603"/>
<dbReference type="PANTHER" id="PTHR24058">
    <property type="entry name" value="DUAL SPECIFICITY PROTEIN KINASE"/>
    <property type="match status" value="1"/>
</dbReference>
<evidence type="ECO:0000256" key="9">
    <source>
        <dbReference type="ARBA" id="ARBA00049308"/>
    </source>
</evidence>
<evidence type="ECO:0000259" key="14">
    <source>
        <dbReference type="PROSITE" id="PS50011"/>
    </source>
</evidence>
<dbReference type="PANTHER" id="PTHR24058:SF22">
    <property type="entry name" value="DUAL SPECIFICITY TYROSINE-PHOSPHORYLATION-REGULATED KINASE 4"/>
    <property type="match status" value="1"/>
</dbReference>
<keyword evidence="16" id="KW-1185">Reference proteome</keyword>
<feature type="compositionally biased region" description="Basic and acidic residues" evidence="13">
    <location>
        <begin position="362"/>
        <end position="371"/>
    </location>
</feature>
<comment type="catalytic activity">
    <reaction evidence="10">
        <text>L-tyrosyl-[protein] + ATP = O-phospho-L-tyrosyl-[protein] + ADP + H(+)</text>
        <dbReference type="Rhea" id="RHEA:10596"/>
        <dbReference type="Rhea" id="RHEA-COMP:10136"/>
        <dbReference type="Rhea" id="RHEA-COMP:20101"/>
        <dbReference type="ChEBI" id="CHEBI:15378"/>
        <dbReference type="ChEBI" id="CHEBI:30616"/>
        <dbReference type="ChEBI" id="CHEBI:46858"/>
        <dbReference type="ChEBI" id="CHEBI:61978"/>
        <dbReference type="ChEBI" id="CHEBI:456216"/>
        <dbReference type="EC" id="2.7.12.1"/>
    </reaction>
</comment>
<dbReference type="GO" id="GO:0005737">
    <property type="term" value="C:cytoplasm"/>
    <property type="evidence" value="ECO:0007669"/>
    <property type="project" value="TreeGrafter"/>
</dbReference>
<dbReference type="SMART" id="SM00220">
    <property type="entry name" value="S_TKc"/>
    <property type="match status" value="1"/>
</dbReference>
<protein>
    <recommendedName>
        <fullName evidence="2">dual-specificity kinase</fullName>
        <ecNumber evidence="2">2.7.12.1</ecNumber>
    </recommendedName>
</protein>
<evidence type="ECO:0000256" key="3">
    <source>
        <dbReference type="ARBA" id="ARBA00022527"/>
    </source>
</evidence>
<organism evidence="15 16">
    <name type="scientific">Phycomyces blakesleeanus (strain ATCC 8743b / DSM 1359 / FGSC 10004 / NBRC 33097 / NRRL 1555)</name>
    <dbReference type="NCBI Taxonomy" id="763407"/>
    <lineage>
        <taxon>Eukaryota</taxon>
        <taxon>Fungi</taxon>
        <taxon>Fungi incertae sedis</taxon>
        <taxon>Mucoromycota</taxon>
        <taxon>Mucoromycotina</taxon>
        <taxon>Mucoromycetes</taxon>
        <taxon>Mucorales</taxon>
        <taxon>Phycomycetaceae</taxon>
        <taxon>Phycomyces</taxon>
    </lineage>
</organism>
<dbReference type="GO" id="GO:0005856">
    <property type="term" value="C:cytoskeleton"/>
    <property type="evidence" value="ECO:0007669"/>
    <property type="project" value="TreeGrafter"/>
</dbReference>
<keyword evidence="6" id="KW-0418">Kinase</keyword>
<keyword evidence="3 12" id="KW-0723">Serine/threonine-protein kinase</keyword>
<dbReference type="PROSITE" id="PS00107">
    <property type="entry name" value="PROTEIN_KINASE_ATP"/>
    <property type="match status" value="1"/>
</dbReference>
<dbReference type="Gene3D" id="3.30.200.20">
    <property type="entry name" value="Phosphorylase Kinase, domain 1"/>
    <property type="match status" value="1"/>
</dbReference>
<evidence type="ECO:0000256" key="8">
    <source>
        <dbReference type="ARBA" id="ARBA00049003"/>
    </source>
</evidence>
<gene>
    <name evidence="15" type="ORF">PHYBLDRAFT_19019</name>
</gene>
<dbReference type="AlphaFoldDB" id="A0A162XW78"/>
<proteinExistence type="inferred from homology"/>
<dbReference type="InterPro" id="IPR008271">
    <property type="entry name" value="Ser/Thr_kinase_AS"/>
</dbReference>
<dbReference type="GO" id="GO:0005524">
    <property type="term" value="F:ATP binding"/>
    <property type="evidence" value="ECO:0007669"/>
    <property type="project" value="UniProtKB-UniRule"/>
</dbReference>
<dbReference type="Gene3D" id="1.10.510.10">
    <property type="entry name" value="Transferase(Phosphotransferase) domain 1"/>
    <property type="match status" value="1"/>
</dbReference>
<comment type="catalytic activity">
    <reaction evidence="8">
        <text>L-seryl-[protein] + ATP = O-phospho-L-seryl-[protein] + ADP + H(+)</text>
        <dbReference type="Rhea" id="RHEA:17989"/>
        <dbReference type="Rhea" id="RHEA-COMP:9863"/>
        <dbReference type="Rhea" id="RHEA-COMP:11604"/>
        <dbReference type="ChEBI" id="CHEBI:15378"/>
        <dbReference type="ChEBI" id="CHEBI:29999"/>
        <dbReference type="ChEBI" id="CHEBI:30616"/>
        <dbReference type="ChEBI" id="CHEBI:83421"/>
        <dbReference type="ChEBI" id="CHEBI:456216"/>
        <dbReference type="EC" id="2.7.12.1"/>
    </reaction>
</comment>